<keyword evidence="3" id="KW-1185">Reference proteome</keyword>
<protein>
    <submittedName>
        <fullName evidence="2">DUF6113 family protein</fullName>
    </submittedName>
</protein>
<keyword evidence="1" id="KW-0812">Transmembrane</keyword>
<accession>A0ABW6YH11</accession>
<dbReference type="Pfam" id="PF19608">
    <property type="entry name" value="DUF6113"/>
    <property type="match status" value="1"/>
</dbReference>
<keyword evidence="1" id="KW-0472">Membrane</keyword>
<comment type="caution">
    <text evidence="2">The sequence shown here is derived from an EMBL/GenBank/DDBJ whole genome shotgun (WGS) entry which is preliminary data.</text>
</comment>
<feature type="transmembrane region" description="Helical" evidence="1">
    <location>
        <begin position="56"/>
        <end position="75"/>
    </location>
</feature>
<dbReference type="RefSeq" id="WP_391935843.1">
    <property type="nucleotide sequence ID" value="NZ_JBIBSM010000011.1"/>
</dbReference>
<organism evidence="2 3">
    <name type="scientific">Streptomyces lateritius</name>
    <dbReference type="NCBI Taxonomy" id="67313"/>
    <lineage>
        <taxon>Bacteria</taxon>
        <taxon>Bacillati</taxon>
        <taxon>Actinomycetota</taxon>
        <taxon>Actinomycetes</taxon>
        <taxon>Kitasatosporales</taxon>
        <taxon>Streptomycetaceae</taxon>
        <taxon>Streptomyces</taxon>
    </lineage>
</organism>
<name>A0ABW6YH11_9ACTN</name>
<evidence type="ECO:0000313" key="3">
    <source>
        <dbReference type="Proteomes" id="UP001603013"/>
    </source>
</evidence>
<dbReference type="InterPro" id="IPR046095">
    <property type="entry name" value="DUF6113"/>
</dbReference>
<gene>
    <name evidence="2" type="ORF">ACF05T_21980</name>
</gene>
<feature type="transmembrane region" description="Helical" evidence="1">
    <location>
        <begin position="87"/>
        <end position="107"/>
    </location>
</feature>
<reference evidence="2 3" key="1">
    <citation type="submission" date="2024-10" db="EMBL/GenBank/DDBJ databases">
        <title>The Natural Products Discovery Center: Release of the First 8490 Sequenced Strains for Exploring Actinobacteria Biosynthetic Diversity.</title>
        <authorList>
            <person name="Kalkreuter E."/>
            <person name="Kautsar S.A."/>
            <person name="Yang D."/>
            <person name="Bader C.D."/>
            <person name="Teijaro C.N."/>
            <person name="Fluegel L."/>
            <person name="Davis C.M."/>
            <person name="Simpson J.R."/>
            <person name="Lauterbach L."/>
            <person name="Steele A.D."/>
            <person name="Gui C."/>
            <person name="Meng S."/>
            <person name="Li G."/>
            <person name="Viehrig K."/>
            <person name="Ye F."/>
            <person name="Su P."/>
            <person name="Kiefer A.F."/>
            <person name="Nichols A."/>
            <person name="Cepeda A.J."/>
            <person name="Yan W."/>
            <person name="Fan B."/>
            <person name="Jiang Y."/>
            <person name="Adhikari A."/>
            <person name="Zheng C.-J."/>
            <person name="Schuster L."/>
            <person name="Cowan T.M."/>
            <person name="Smanski M.J."/>
            <person name="Chevrette M.G."/>
            <person name="De Carvalho L.P.S."/>
            <person name="Shen B."/>
        </authorList>
    </citation>
    <scope>NUCLEOTIDE SEQUENCE [LARGE SCALE GENOMIC DNA]</scope>
    <source>
        <strain evidence="2 3">NPDC015755</strain>
    </source>
</reference>
<evidence type="ECO:0000256" key="1">
    <source>
        <dbReference type="SAM" id="Phobius"/>
    </source>
</evidence>
<dbReference type="EMBL" id="JBIBSM010000011">
    <property type="protein sequence ID" value="MFF8278756.1"/>
    <property type="molecule type" value="Genomic_DNA"/>
</dbReference>
<evidence type="ECO:0000313" key="2">
    <source>
        <dbReference type="EMBL" id="MFF8278756.1"/>
    </source>
</evidence>
<dbReference type="Proteomes" id="UP001603013">
    <property type="component" value="Unassembled WGS sequence"/>
</dbReference>
<feature type="transmembrane region" description="Helical" evidence="1">
    <location>
        <begin position="30"/>
        <end position="49"/>
    </location>
</feature>
<keyword evidence="1" id="KW-1133">Transmembrane helix</keyword>
<sequence>MSVRIVWYALFLVLGALVGAAGALAQNAWFPGGLALALLATAGVFYGGLRATDTQLGIVAPGAGWLVAIILLSLGRPEGDGVFGGGVAEMVYLLGGMAIAVMCATLGRPVRPAP</sequence>
<proteinExistence type="predicted"/>